<comment type="caution">
    <text evidence="2">The sequence shown here is derived from an EMBL/GenBank/DDBJ whole genome shotgun (WGS) entry which is preliminary data.</text>
</comment>
<feature type="transmembrane region" description="Helical" evidence="1">
    <location>
        <begin position="138"/>
        <end position="158"/>
    </location>
</feature>
<keyword evidence="1" id="KW-1133">Transmembrane helix</keyword>
<keyword evidence="1" id="KW-0472">Membrane</keyword>
<sequence length="288" mass="32556">MTSDPSEEKKSVSRSISSESSQGNVIEVAKFNQFDEILFTFLLTFYKERRLGPIFQLLELIICVLQCIAITFQRNDWPMSGQFYQIFEDVFRWLTFSISWNNLTFIIVMTILFGAFTIGVIILIIICILINKKGTMQIPIIGSVLNIIVSLLTGIFYLPAVNVFFGSFNCIGKAGTSAFQVSMKCTNSVDLILLIFGMILFVFYFCFTLLMRLFIFEDEAKKGGPFALQTGVYPCMVLVLTTLLPIVGIILRSQQAAIAGIGIAISFLLTIYQKLNKQIQNFTYQLFK</sequence>
<reference evidence="2 3" key="1">
    <citation type="submission" date="2019-03" db="EMBL/GenBank/DDBJ databases">
        <title>Single cell metagenomics reveals metabolic interactions within the superorganism composed of flagellate Streblomastix strix and complex community of Bacteroidetes bacteria on its surface.</title>
        <authorList>
            <person name="Treitli S.C."/>
            <person name="Kolisko M."/>
            <person name="Husnik F."/>
            <person name="Keeling P."/>
            <person name="Hampl V."/>
        </authorList>
    </citation>
    <scope>NUCLEOTIDE SEQUENCE [LARGE SCALE GENOMIC DNA]</scope>
    <source>
        <strain evidence="2">ST1C</strain>
    </source>
</reference>
<dbReference type="AlphaFoldDB" id="A0A5J4TKY9"/>
<evidence type="ECO:0008006" key="4">
    <source>
        <dbReference type="Google" id="ProtNLM"/>
    </source>
</evidence>
<feature type="transmembrane region" description="Helical" evidence="1">
    <location>
        <begin position="256"/>
        <end position="272"/>
    </location>
</feature>
<evidence type="ECO:0000256" key="1">
    <source>
        <dbReference type="SAM" id="Phobius"/>
    </source>
</evidence>
<feature type="transmembrane region" description="Helical" evidence="1">
    <location>
        <begin position="191"/>
        <end position="214"/>
    </location>
</feature>
<proteinExistence type="predicted"/>
<accession>A0A5J4TKY9</accession>
<feature type="transmembrane region" description="Helical" evidence="1">
    <location>
        <begin position="226"/>
        <end position="250"/>
    </location>
</feature>
<organism evidence="2 3">
    <name type="scientific">Streblomastix strix</name>
    <dbReference type="NCBI Taxonomy" id="222440"/>
    <lineage>
        <taxon>Eukaryota</taxon>
        <taxon>Metamonada</taxon>
        <taxon>Preaxostyla</taxon>
        <taxon>Oxymonadida</taxon>
        <taxon>Streblomastigidae</taxon>
        <taxon>Streblomastix</taxon>
    </lineage>
</organism>
<feature type="transmembrane region" description="Helical" evidence="1">
    <location>
        <begin position="54"/>
        <end position="72"/>
    </location>
</feature>
<dbReference type="EMBL" id="SNRW01029749">
    <property type="protein sequence ID" value="KAA6358510.1"/>
    <property type="molecule type" value="Genomic_DNA"/>
</dbReference>
<gene>
    <name evidence="2" type="ORF">EZS28_045963</name>
</gene>
<keyword evidence="1" id="KW-0812">Transmembrane</keyword>
<dbReference type="Proteomes" id="UP000324800">
    <property type="component" value="Unassembled WGS sequence"/>
</dbReference>
<feature type="transmembrane region" description="Helical" evidence="1">
    <location>
        <begin position="103"/>
        <end position="131"/>
    </location>
</feature>
<evidence type="ECO:0000313" key="2">
    <source>
        <dbReference type="EMBL" id="KAA6358510.1"/>
    </source>
</evidence>
<evidence type="ECO:0000313" key="3">
    <source>
        <dbReference type="Proteomes" id="UP000324800"/>
    </source>
</evidence>
<dbReference type="PANTHER" id="PTHR31600">
    <property type="entry name" value="TINY MACROCYSTS PROTEIN B-RELATED"/>
    <property type="match status" value="1"/>
</dbReference>
<dbReference type="InterPro" id="IPR052994">
    <property type="entry name" value="Tiny_macrocysts_regulators"/>
</dbReference>
<protein>
    <recommendedName>
        <fullName evidence="4">Transmembrane protein</fullName>
    </recommendedName>
</protein>
<dbReference type="PANTHER" id="PTHR31600:SF2">
    <property type="entry name" value="GAMETE ENRICHED GENE 10 PROTEIN-RELATED"/>
    <property type="match status" value="1"/>
</dbReference>
<name>A0A5J4TKY9_9EUKA</name>